<name>A0A1Z5K033_FISSO</name>
<feature type="region of interest" description="Disordered" evidence="2">
    <location>
        <begin position="798"/>
        <end position="829"/>
    </location>
</feature>
<proteinExistence type="predicted"/>
<dbReference type="Gene3D" id="1.25.10.10">
    <property type="entry name" value="Leucine-rich Repeat Variant"/>
    <property type="match status" value="1"/>
</dbReference>
<dbReference type="InterPro" id="IPR016024">
    <property type="entry name" value="ARM-type_fold"/>
</dbReference>
<keyword evidence="1" id="KW-0175">Coiled coil</keyword>
<keyword evidence="4" id="KW-1185">Reference proteome</keyword>
<protein>
    <recommendedName>
        <fullName evidence="5">Vesicle tethering protein Uso1/P115-like head domain-containing protein</fullName>
    </recommendedName>
</protein>
<dbReference type="PANTHER" id="PTHR23159:SF31">
    <property type="entry name" value="CENTROSOME-ASSOCIATED PROTEIN CEP250 ISOFORM X1"/>
    <property type="match status" value="1"/>
</dbReference>
<dbReference type="PANTHER" id="PTHR23159">
    <property type="entry name" value="CENTROSOMAL PROTEIN 2"/>
    <property type="match status" value="1"/>
</dbReference>
<dbReference type="OrthoDB" id="49586at2759"/>
<reference evidence="3 4" key="1">
    <citation type="journal article" date="2015" name="Plant Cell">
        <title>Oil accumulation by the oleaginous diatom Fistulifera solaris as revealed by the genome and transcriptome.</title>
        <authorList>
            <person name="Tanaka T."/>
            <person name="Maeda Y."/>
            <person name="Veluchamy A."/>
            <person name="Tanaka M."/>
            <person name="Abida H."/>
            <person name="Marechal E."/>
            <person name="Bowler C."/>
            <person name="Muto M."/>
            <person name="Sunaga Y."/>
            <person name="Tanaka M."/>
            <person name="Yoshino T."/>
            <person name="Taniguchi T."/>
            <person name="Fukuda Y."/>
            <person name="Nemoto M."/>
            <person name="Matsumoto M."/>
            <person name="Wong P.S."/>
            <person name="Aburatani S."/>
            <person name="Fujibuchi W."/>
        </authorList>
    </citation>
    <scope>NUCLEOTIDE SEQUENCE [LARGE SCALE GENOMIC DNA]</scope>
    <source>
        <strain evidence="3 4">JPCC DA0580</strain>
    </source>
</reference>
<dbReference type="EMBL" id="BDSP01000137">
    <property type="protein sequence ID" value="GAX19607.1"/>
    <property type="molecule type" value="Genomic_DNA"/>
</dbReference>
<dbReference type="Proteomes" id="UP000198406">
    <property type="component" value="Unassembled WGS sequence"/>
</dbReference>
<gene>
    <name evidence="3" type="ORF">FisN_19Hh186</name>
</gene>
<evidence type="ECO:0000256" key="1">
    <source>
        <dbReference type="SAM" id="Coils"/>
    </source>
</evidence>
<evidence type="ECO:0008006" key="5">
    <source>
        <dbReference type="Google" id="ProtNLM"/>
    </source>
</evidence>
<feature type="compositionally biased region" description="Polar residues" evidence="2">
    <location>
        <begin position="1166"/>
        <end position="1176"/>
    </location>
</feature>
<feature type="compositionally biased region" description="Polar residues" evidence="2">
    <location>
        <begin position="798"/>
        <end position="810"/>
    </location>
</feature>
<feature type="compositionally biased region" description="Basic and acidic residues" evidence="2">
    <location>
        <begin position="1177"/>
        <end position="1186"/>
    </location>
</feature>
<feature type="region of interest" description="Disordered" evidence="2">
    <location>
        <begin position="1166"/>
        <end position="1186"/>
    </location>
</feature>
<evidence type="ECO:0000313" key="3">
    <source>
        <dbReference type="EMBL" id="GAX19607.1"/>
    </source>
</evidence>
<feature type="compositionally biased region" description="Basic and acidic residues" evidence="2">
    <location>
        <begin position="811"/>
        <end position="825"/>
    </location>
</feature>
<dbReference type="InParanoid" id="A0A1Z5K033"/>
<evidence type="ECO:0000313" key="4">
    <source>
        <dbReference type="Proteomes" id="UP000198406"/>
    </source>
</evidence>
<feature type="coiled-coil region" evidence="1">
    <location>
        <begin position="989"/>
        <end position="1023"/>
    </location>
</feature>
<dbReference type="AlphaFoldDB" id="A0A1Z5K033"/>
<accession>A0A1Z5K033</accession>
<feature type="coiled-coil region" evidence="1">
    <location>
        <begin position="888"/>
        <end position="962"/>
    </location>
</feature>
<dbReference type="InterPro" id="IPR011989">
    <property type="entry name" value="ARM-like"/>
</dbReference>
<organism evidence="3 4">
    <name type="scientific">Fistulifera solaris</name>
    <name type="common">Oleaginous diatom</name>
    <dbReference type="NCBI Taxonomy" id="1519565"/>
    <lineage>
        <taxon>Eukaryota</taxon>
        <taxon>Sar</taxon>
        <taxon>Stramenopiles</taxon>
        <taxon>Ochrophyta</taxon>
        <taxon>Bacillariophyta</taxon>
        <taxon>Bacillariophyceae</taxon>
        <taxon>Bacillariophycidae</taxon>
        <taxon>Naviculales</taxon>
        <taxon>Naviculaceae</taxon>
        <taxon>Fistulifera</taxon>
    </lineage>
</organism>
<feature type="coiled-coil region" evidence="1">
    <location>
        <begin position="1055"/>
        <end position="1096"/>
    </location>
</feature>
<comment type="caution">
    <text evidence="3">The sequence shown here is derived from an EMBL/GenBank/DDBJ whole genome shotgun (WGS) entry which is preliminary data.</text>
</comment>
<sequence length="1243" mass="139003">MTEPVNITLLLDRFLSASTAADVQNALEHVLSALQDPSATEALLAEPDVLKGIIKLLATQSYKNVGVEDGDTLCARILWQILQTSSDTAKTLLQRPELALIEVLMDVAATNDDDDSIERSSYTRVLCLQSLEKLCHKAPQLAQQQLLQAPNGLHRLGELLHCADLAVRNQALLVAHFCAAWPAVSQVWIFLNIVPTLLQVALQEGGLQNGTVVVQDCLRLLGNLLRHDSSMAELVFQEQSLAPQLSVLLDLRLGTEFVHPVPKKKKIEPLLSRKKPVDDLDDLLMERSSNPESSSDEEIVLPRLTRDEEKVIHAVLDILELVLENNKVRQAICTQDLASMVWELGLVNFPPPGVAAPCAYPSASLQQRALQITARYLNDPILLQNHNALHRLLHLVCMGGIPKDREAKLGVSQSALHLLRQTVSPEQAQEMLLNTLAPPLTEDETPDLTPVQRLLITVENNLGAPPDTGRTVLLVGSTCALSLFLVDTASREMMVRLMDSGLLPSILELLPKESDALVTLVLLRFLCQWMDGSPLVVQSILGAPQSATTWAALLESKDTTIAAYASLLLGMALNQMTDQQDVTKYGGWTREGILSIFKHSLNLFLSRLDELGSNPTMWSFCPLERKVWMEEFQANVWTVRKRLVAEMTVHSEPSDEISSMQALIEKQSSELEELRQELKSSKQSLVQQEKELSHWKVRAESTPTQLDELLNQSTSRNIELEQKVEELEQFLHQVKAEHAAEISRNTELVESLQAEVNSSLQNETQTREDLETMQGEMTALSQAYAILEAEYRRQSELLSTSTTGVEGSEQSAHRHPGEESQKDLSRGNSTEVAILRAENTRLKNDMKVAEDWMAMAHQKLSEILTENNALKGEVSSLRGQVQPLGDQNAALQQELNLLRESCASSSNEDLRVIISQTLQQMELEKKLREEAESEVIQIREVLQKAEKDKSDLEQRVSDMNQVFTPENAVTLSDSQCKTLSGESATVDLHEEVEAVRKELASVLKREEEAINNRDARINELESRLAESNYPSEELLRRDKEIEELKQLTHVAQEWMDNAIEQYRALQQEKEALLSEKANLTSQLSELDNQIKTLTLSNSMTTAQPDLQAVTFALQEKESLLSESRASLSEMQASLIEKESCLDSLRLELQSANDEIQRKCSELESLRQNSSDAANESQHLRDQAEALTSREQELCKEIDGLRNGQSSKQDLIEGLRIENNSSQANLLLQIEEYKTMNGRQRTMT</sequence>
<feature type="coiled-coil region" evidence="1">
    <location>
        <begin position="657"/>
        <end position="737"/>
    </location>
</feature>
<dbReference type="SUPFAM" id="SSF48371">
    <property type="entry name" value="ARM repeat"/>
    <property type="match status" value="1"/>
</dbReference>
<evidence type="ECO:0000256" key="2">
    <source>
        <dbReference type="SAM" id="MobiDB-lite"/>
    </source>
</evidence>